<dbReference type="Proteomes" id="UP000215914">
    <property type="component" value="Chromosome 10"/>
</dbReference>
<proteinExistence type="predicted"/>
<keyword evidence="4" id="KW-1185">Reference proteome</keyword>
<organism evidence="3 4">
    <name type="scientific">Helianthus annuus</name>
    <name type="common">Common sunflower</name>
    <dbReference type="NCBI Taxonomy" id="4232"/>
    <lineage>
        <taxon>Eukaryota</taxon>
        <taxon>Viridiplantae</taxon>
        <taxon>Streptophyta</taxon>
        <taxon>Embryophyta</taxon>
        <taxon>Tracheophyta</taxon>
        <taxon>Spermatophyta</taxon>
        <taxon>Magnoliopsida</taxon>
        <taxon>eudicotyledons</taxon>
        <taxon>Gunneridae</taxon>
        <taxon>Pentapetalae</taxon>
        <taxon>asterids</taxon>
        <taxon>campanulids</taxon>
        <taxon>Asterales</taxon>
        <taxon>Asteraceae</taxon>
        <taxon>Asteroideae</taxon>
        <taxon>Heliantheae alliance</taxon>
        <taxon>Heliantheae</taxon>
        <taxon>Helianthus</taxon>
    </lineage>
</organism>
<dbReference type="AlphaFoldDB" id="A0A251TLT6"/>
<name>A0A251TLT6_HELAN</name>
<dbReference type="Gene3D" id="3.40.50.10140">
    <property type="entry name" value="Toll/interleukin-1 receptor homology (TIR) domain"/>
    <property type="match status" value="1"/>
</dbReference>
<dbReference type="EMBL" id="CM007899">
    <property type="protein sequence ID" value="OTG10951.1"/>
    <property type="molecule type" value="Genomic_DNA"/>
</dbReference>
<dbReference type="Pfam" id="PF01582">
    <property type="entry name" value="TIR"/>
    <property type="match status" value="1"/>
</dbReference>
<evidence type="ECO:0000259" key="1">
    <source>
        <dbReference type="PROSITE" id="PS50104"/>
    </source>
</evidence>
<reference evidence="2" key="3">
    <citation type="submission" date="2020-06" db="EMBL/GenBank/DDBJ databases">
        <title>Helianthus annuus Genome sequencing and assembly Release 2.</title>
        <authorList>
            <person name="Gouzy J."/>
            <person name="Langlade N."/>
            <person name="Munos S."/>
        </authorList>
    </citation>
    <scope>NUCLEOTIDE SEQUENCE</scope>
    <source>
        <tissue evidence="2">Leaves</tissue>
    </source>
</reference>
<evidence type="ECO:0000313" key="3">
    <source>
        <dbReference type="EMBL" id="OTG10951.1"/>
    </source>
</evidence>
<dbReference type="InterPro" id="IPR044974">
    <property type="entry name" value="Disease_R_plants"/>
</dbReference>
<feature type="domain" description="TIR" evidence="1">
    <location>
        <begin position="1"/>
        <end position="139"/>
    </location>
</feature>
<sequence>MDRGKLIEPELNKAIREAAISIIVFSRNYASSKWCLDEVLTIIEEQERLASKHDVVPVFYNVDPYDVKNQTGSFEEAFSWYDNIIETELDYQKKIEWLQKVKAWRVSLRKAGSLTGMVLANGHEAKFISNIVNVIRKKLNYKLLHIEGK</sequence>
<dbReference type="PROSITE" id="PS50104">
    <property type="entry name" value="TIR"/>
    <property type="match status" value="1"/>
</dbReference>
<dbReference type="Gramene" id="mRNA:HanXRQr2_Chr10g0441171">
    <property type="protein sequence ID" value="mRNA:HanXRQr2_Chr10g0441171"/>
    <property type="gene ID" value="HanXRQr2_Chr10g0441171"/>
</dbReference>
<dbReference type="SUPFAM" id="SSF52200">
    <property type="entry name" value="Toll/Interleukin receptor TIR domain"/>
    <property type="match status" value="1"/>
</dbReference>
<dbReference type="InterPro" id="IPR035897">
    <property type="entry name" value="Toll_tir_struct_dom_sf"/>
</dbReference>
<dbReference type="PANTHER" id="PTHR11017">
    <property type="entry name" value="LEUCINE-RICH REPEAT-CONTAINING PROTEIN"/>
    <property type="match status" value="1"/>
</dbReference>
<protein>
    <submittedName>
        <fullName evidence="3">Putative toll/interleukin-1 receptor (TIR) domain-containing protein</fullName>
    </submittedName>
    <submittedName>
        <fullName evidence="2">TIR domain-containing protein</fullName>
    </submittedName>
</protein>
<dbReference type="GO" id="GO:0006952">
    <property type="term" value="P:defense response"/>
    <property type="evidence" value="ECO:0007669"/>
    <property type="project" value="InterPro"/>
</dbReference>
<dbReference type="InParanoid" id="A0A251TLT6"/>
<dbReference type="SMART" id="SM00255">
    <property type="entry name" value="TIR"/>
    <property type="match status" value="1"/>
</dbReference>
<evidence type="ECO:0000313" key="2">
    <source>
        <dbReference type="EMBL" id="KAF5786458.1"/>
    </source>
</evidence>
<reference evidence="3" key="2">
    <citation type="submission" date="2017-02" db="EMBL/GenBank/DDBJ databases">
        <title>Sunflower complete genome.</title>
        <authorList>
            <person name="Langlade N."/>
            <person name="Munos S."/>
        </authorList>
    </citation>
    <scope>NUCLEOTIDE SEQUENCE [LARGE SCALE GENOMIC DNA]</scope>
    <source>
        <tissue evidence="3">Leaves</tissue>
    </source>
</reference>
<dbReference type="GO" id="GO:0007165">
    <property type="term" value="P:signal transduction"/>
    <property type="evidence" value="ECO:0007669"/>
    <property type="project" value="InterPro"/>
</dbReference>
<keyword evidence="3" id="KW-0675">Receptor</keyword>
<dbReference type="PANTHER" id="PTHR11017:SF305">
    <property type="entry name" value="TMV RESISTANCE PROTEIN N-LIKE"/>
    <property type="match status" value="1"/>
</dbReference>
<reference evidence="2 4" key="1">
    <citation type="journal article" date="2017" name="Nature">
        <title>The sunflower genome provides insights into oil metabolism, flowering and Asterid evolution.</title>
        <authorList>
            <person name="Badouin H."/>
            <person name="Gouzy J."/>
            <person name="Grassa C.J."/>
            <person name="Murat F."/>
            <person name="Staton S.E."/>
            <person name="Cottret L."/>
            <person name="Lelandais-Briere C."/>
            <person name="Owens G.L."/>
            <person name="Carrere S."/>
            <person name="Mayjonade B."/>
            <person name="Legrand L."/>
            <person name="Gill N."/>
            <person name="Kane N.C."/>
            <person name="Bowers J.E."/>
            <person name="Hubner S."/>
            <person name="Bellec A."/>
            <person name="Berard A."/>
            <person name="Berges H."/>
            <person name="Blanchet N."/>
            <person name="Boniface M.C."/>
            <person name="Brunel D."/>
            <person name="Catrice O."/>
            <person name="Chaidir N."/>
            <person name="Claudel C."/>
            <person name="Donnadieu C."/>
            <person name="Faraut T."/>
            <person name="Fievet G."/>
            <person name="Helmstetter N."/>
            <person name="King M."/>
            <person name="Knapp S.J."/>
            <person name="Lai Z."/>
            <person name="Le Paslier M.C."/>
            <person name="Lippi Y."/>
            <person name="Lorenzon L."/>
            <person name="Mandel J.R."/>
            <person name="Marage G."/>
            <person name="Marchand G."/>
            <person name="Marquand E."/>
            <person name="Bret-Mestries E."/>
            <person name="Morien E."/>
            <person name="Nambeesan S."/>
            <person name="Nguyen T."/>
            <person name="Pegot-Espagnet P."/>
            <person name="Pouilly N."/>
            <person name="Raftis F."/>
            <person name="Sallet E."/>
            <person name="Schiex T."/>
            <person name="Thomas J."/>
            <person name="Vandecasteele C."/>
            <person name="Vares D."/>
            <person name="Vear F."/>
            <person name="Vautrin S."/>
            <person name="Crespi M."/>
            <person name="Mangin B."/>
            <person name="Burke J.M."/>
            <person name="Salse J."/>
            <person name="Munos S."/>
            <person name="Vincourt P."/>
            <person name="Rieseberg L.H."/>
            <person name="Langlade N.B."/>
        </authorList>
    </citation>
    <scope>NUCLEOTIDE SEQUENCE [LARGE SCALE GENOMIC DNA]</scope>
    <source>
        <strain evidence="4">cv. SF193</strain>
        <tissue evidence="2">Leaves</tissue>
    </source>
</reference>
<dbReference type="InterPro" id="IPR000157">
    <property type="entry name" value="TIR_dom"/>
</dbReference>
<gene>
    <name evidence="3" type="ORF">HannXRQ_Chr10g0293441</name>
    <name evidence="2" type="ORF">HanXRQr2_Chr10g0441171</name>
</gene>
<evidence type="ECO:0000313" key="4">
    <source>
        <dbReference type="Proteomes" id="UP000215914"/>
    </source>
</evidence>
<dbReference type="EMBL" id="MNCJ02000325">
    <property type="protein sequence ID" value="KAF5786458.1"/>
    <property type="molecule type" value="Genomic_DNA"/>
</dbReference>
<accession>A0A251TLT6</accession>